<reference evidence="2" key="1">
    <citation type="submission" date="2023-03" db="EMBL/GenBank/DDBJ databases">
        <title>Massive genome expansion in bonnet fungi (Mycena s.s.) driven by repeated elements and novel gene families across ecological guilds.</title>
        <authorList>
            <consortium name="Lawrence Berkeley National Laboratory"/>
            <person name="Harder C.B."/>
            <person name="Miyauchi S."/>
            <person name="Viragh M."/>
            <person name="Kuo A."/>
            <person name="Thoen E."/>
            <person name="Andreopoulos B."/>
            <person name="Lu D."/>
            <person name="Skrede I."/>
            <person name="Drula E."/>
            <person name="Henrissat B."/>
            <person name="Morin E."/>
            <person name="Kohler A."/>
            <person name="Barry K."/>
            <person name="LaButti K."/>
            <person name="Morin E."/>
            <person name="Salamov A."/>
            <person name="Lipzen A."/>
            <person name="Mereny Z."/>
            <person name="Hegedus B."/>
            <person name="Baldrian P."/>
            <person name="Stursova M."/>
            <person name="Weitz H."/>
            <person name="Taylor A."/>
            <person name="Grigoriev I.V."/>
            <person name="Nagy L.G."/>
            <person name="Martin F."/>
            <person name="Kauserud H."/>
        </authorList>
    </citation>
    <scope>NUCLEOTIDE SEQUENCE</scope>
    <source>
        <strain evidence="2">CBHHK002</strain>
    </source>
</reference>
<accession>A0AAD6Z9Y8</accession>
<protein>
    <submittedName>
        <fullName evidence="2">Uncharacterized protein</fullName>
    </submittedName>
</protein>
<gene>
    <name evidence="2" type="ORF">DFH08DRAFT_822224</name>
</gene>
<keyword evidence="3" id="KW-1185">Reference proteome</keyword>
<organism evidence="2 3">
    <name type="scientific">Mycena albidolilacea</name>
    <dbReference type="NCBI Taxonomy" id="1033008"/>
    <lineage>
        <taxon>Eukaryota</taxon>
        <taxon>Fungi</taxon>
        <taxon>Dikarya</taxon>
        <taxon>Basidiomycota</taxon>
        <taxon>Agaricomycotina</taxon>
        <taxon>Agaricomycetes</taxon>
        <taxon>Agaricomycetidae</taxon>
        <taxon>Agaricales</taxon>
        <taxon>Marasmiineae</taxon>
        <taxon>Mycenaceae</taxon>
        <taxon>Mycena</taxon>
    </lineage>
</organism>
<proteinExistence type="predicted"/>
<dbReference type="Proteomes" id="UP001218218">
    <property type="component" value="Unassembled WGS sequence"/>
</dbReference>
<name>A0AAD6Z9Y8_9AGAR</name>
<dbReference type="EMBL" id="JARIHO010000072">
    <property type="protein sequence ID" value="KAJ7312488.1"/>
    <property type="molecule type" value="Genomic_DNA"/>
</dbReference>
<dbReference type="AlphaFoldDB" id="A0AAD6Z9Y8"/>
<evidence type="ECO:0000313" key="3">
    <source>
        <dbReference type="Proteomes" id="UP001218218"/>
    </source>
</evidence>
<evidence type="ECO:0000256" key="1">
    <source>
        <dbReference type="SAM" id="MobiDB-lite"/>
    </source>
</evidence>
<feature type="region of interest" description="Disordered" evidence="1">
    <location>
        <begin position="21"/>
        <end position="40"/>
    </location>
</feature>
<evidence type="ECO:0000313" key="2">
    <source>
        <dbReference type="EMBL" id="KAJ7312488.1"/>
    </source>
</evidence>
<sequence>MACQANKMACKPFGRAWAGDASQSHAPAQNKPFGAGASHLAKPKTSLSMSSGCAQKVKTRYKFLLVVRPPSLCPIPLSQSVAPVLEPRNTQISNTKVRDWPRDFESGDYNFRNAVLFAISQKADLNVSDEVRRQSDHSVVREIEDNGSLCRRSLQVALVARTGVET</sequence>
<comment type="caution">
    <text evidence="2">The sequence shown here is derived from an EMBL/GenBank/DDBJ whole genome shotgun (WGS) entry which is preliminary data.</text>
</comment>